<reference evidence="14 15" key="1">
    <citation type="submission" date="2020-06" db="EMBL/GenBank/DDBJ databases">
        <title>Genome sequence of 2 isolates from Red Sea Mangroves.</title>
        <authorList>
            <person name="Sefrji F."/>
            <person name="Michoud G."/>
            <person name="Merlino G."/>
            <person name="Daffonchio D."/>
        </authorList>
    </citation>
    <scope>NUCLEOTIDE SEQUENCE [LARGE SCALE GENOMIC DNA]</scope>
    <source>
        <strain evidence="14 15">R1DC25</strain>
    </source>
</reference>
<feature type="transmembrane region" description="Helical" evidence="12">
    <location>
        <begin position="88"/>
        <end position="111"/>
    </location>
</feature>
<dbReference type="PANTHER" id="PTHR46157">
    <property type="entry name" value="K(+) EFFLUX ANTIPORTER 3, CHLOROPLASTIC"/>
    <property type="match status" value="1"/>
</dbReference>
<comment type="subcellular location">
    <subcellularLocation>
        <location evidence="1">Endomembrane system</location>
        <topology evidence="1">Multi-pass membrane protein</topology>
    </subcellularLocation>
</comment>
<keyword evidence="10 12" id="KW-0472">Membrane</keyword>
<feature type="transmembrane region" description="Helical" evidence="12">
    <location>
        <begin position="340"/>
        <end position="362"/>
    </location>
</feature>
<evidence type="ECO:0000256" key="1">
    <source>
        <dbReference type="ARBA" id="ARBA00004127"/>
    </source>
</evidence>
<evidence type="ECO:0000256" key="7">
    <source>
        <dbReference type="ARBA" id="ARBA00022958"/>
    </source>
</evidence>
<evidence type="ECO:0000256" key="8">
    <source>
        <dbReference type="ARBA" id="ARBA00022989"/>
    </source>
</evidence>
<evidence type="ECO:0000256" key="3">
    <source>
        <dbReference type="ARBA" id="ARBA00022448"/>
    </source>
</evidence>
<keyword evidence="9" id="KW-0406">Ion transport</keyword>
<keyword evidence="15" id="KW-1185">Reference proteome</keyword>
<dbReference type="NCBIfam" id="TIGR00932">
    <property type="entry name" value="2a37"/>
    <property type="match status" value="1"/>
</dbReference>
<dbReference type="InterPro" id="IPR036291">
    <property type="entry name" value="NAD(P)-bd_dom_sf"/>
</dbReference>
<dbReference type="SUPFAM" id="SSF51735">
    <property type="entry name" value="NAD(P)-binding Rossmann-fold domains"/>
    <property type="match status" value="1"/>
</dbReference>
<dbReference type="InterPro" id="IPR006153">
    <property type="entry name" value="Cation/H_exchanger_TM"/>
</dbReference>
<dbReference type="InterPro" id="IPR038770">
    <property type="entry name" value="Na+/solute_symporter_sf"/>
</dbReference>
<feature type="region of interest" description="Disordered" evidence="11">
    <location>
        <begin position="598"/>
        <end position="621"/>
    </location>
</feature>
<evidence type="ECO:0000256" key="10">
    <source>
        <dbReference type="ARBA" id="ARBA00023136"/>
    </source>
</evidence>
<evidence type="ECO:0000256" key="4">
    <source>
        <dbReference type="ARBA" id="ARBA00022449"/>
    </source>
</evidence>
<proteinExistence type="inferred from homology"/>
<dbReference type="Pfam" id="PF00999">
    <property type="entry name" value="Na_H_Exchanger"/>
    <property type="match status" value="1"/>
</dbReference>
<evidence type="ECO:0000256" key="2">
    <source>
        <dbReference type="ARBA" id="ARBA00005551"/>
    </source>
</evidence>
<feature type="transmembrane region" description="Helical" evidence="12">
    <location>
        <begin position="31"/>
        <end position="51"/>
    </location>
</feature>
<evidence type="ECO:0000256" key="5">
    <source>
        <dbReference type="ARBA" id="ARBA00022538"/>
    </source>
</evidence>
<dbReference type="Proteomes" id="UP000593594">
    <property type="component" value="Chromosome"/>
</dbReference>
<keyword evidence="7" id="KW-0630">Potassium</keyword>
<evidence type="ECO:0000256" key="11">
    <source>
        <dbReference type="SAM" id="MobiDB-lite"/>
    </source>
</evidence>
<dbReference type="InterPro" id="IPR003148">
    <property type="entry name" value="RCK_N"/>
</dbReference>
<feature type="compositionally biased region" description="Basic and acidic residues" evidence="11">
    <location>
        <begin position="598"/>
        <end position="607"/>
    </location>
</feature>
<dbReference type="GO" id="GO:0012505">
    <property type="term" value="C:endomembrane system"/>
    <property type="evidence" value="ECO:0007669"/>
    <property type="project" value="UniProtKB-SubCell"/>
</dbReference>
<accession>A0A7S8HCV5</accession>
<dbReference type="PANTHER" id="PTHR46157:SF4">
    <property type="entry name" value="K(+) EFFLUX ANTIPORTER 3, CHLOROPLASTIC"/>
    <property type="match status" value="1"/>
</dbReference>
<sequence length="621" mass="65894">MHLQDILLDAFVYLAAAVLALPLAKRLGFGSVLGYLIAGIVIGPFVLALVGGADAEIMHVAEFGVVMMLFLIGLELRPSLLWRLRKPILGMGGLQVAATAAVITGGAMMLGLETRPAVATGLILALSSTAIVLQSLAERRLLSTEGGRSAFSVLLFQDIAVLPIIAILPFLATQVAGHGAPAETGAPHEIVEGLAVWQHAVVVLATVAGIIAAGRIVMRPVFRAIAATELREAFTATALLIVVGVALLMIAIGLSPALGAFLAGVVLADSEYRHELEMDIEPFKGLLLGLFFVSVGASIDFALIMGMPLTIAGLVVALMVAKFAVLAGLARVFGLSLTNGALFAFSLAQGGEFAFVLSTFAVQSNVLPNTTANLLMAVVVLTMVLTPLVLMAYERIVRPRIAPAAAREPDTIDEDGNPAIIAGYGRFGMTVGRLLSANGYNATVLDYDPAQIDLLRRFGQKVFYGDAARPEILSAAGAGHASLLIVAVGNPAKADEIAETARKHFPHLKILLRVYDRRHAYMLINRGFEHVYRETFGTSLDMAVDALTTLGMPDHQARRSAQIFREHDIASLHDLASLHGDENALIAESRRRRAAIERVLQEDRAKSAEGAPAPEDRDKAS</sequence>
<dbReference type="FunFam" id="3.40.50.720:FF:000036">
    <property type="entry name" value="Glutathione-regulated potassium-efflux system protein KefB"/>
    <property type="match status" value="1"/>
</dbReference>
<evidence type="ECO:0000313" key="14">
    <source>
        <dbReference type="EMBL" id="QPC43980.1"/>
    </source>
</evidence>
<keyword evidence="3" id="KW-0813">Transport</keyword>
<comment type="similarity">
    <text evidence="2">Belongs to the monovalent cation:proton antiporter 2 (CPA2) transporter (TC 2.A.37) family.</text>
</comment>
<dbReference type="GO" id="GO:0015297">
    <property type="term" value="F:antiporter activity"/>
    <property type="evidence" value="ECO:0007669"/>
    <property type="project" value="UniProtKB-KW"/>
</dbReference>
<dbReference type="PROSITE" id="PS51201">
    <property type="entry name" value="RCK_N"/>
    <property type="match status" value="1"/>
</dbReference>
<dbReference type="EMBL" id="CP058214">
    <property type="protein sequence ID" value="QPC43980.1"/>
    <property type="molecule type" value="Genomic_DNA"/>
</dbReference>
<evidence type="ECO:0000256" key="12">
    <source>
        <dbReference type="SAM" id="Phobius"/>
    </source>
</evidence>
<dbReference type="KEGG" id="kmn:HW532_15555"/>
<dbReference type="GO" id="GO:1902600">
    <property type="term" value="P:proton transmembrane transport"/>
    <property type="evidence" value="ECO:0007669"/>
    <property type="project" value="InterPro"/>
</dbReference>
<dbReference type="Gene3D" id="3.40.50.720">
    <property type="entry name" value="NAD(P)-binding Rossmann-like Domain"/>
    <property type="match status" value="1"/>
</dbReference>
<keyword evidence="5" id="KW-0633">Potassium transport</keyword>
<feature type="domain" description="RCK N-terminal" evidence="13">
    <location>
        <begin position="416"/>
        <end position="532"/>
    </location>
</feature>
<organism evidence="14 15">
    <name type="scientific">Kaustia mangrovi</name>
    <dbReference type="NCBI Taxonomy" id="2593653"/>
    <lineage>
        <taxon>Bacteria</taxon>
        <taxon>Pseudomonadati</taxon>
        <taxon>Pseudomonadota</taxon>
        <taxon>Alphaproteobacteria</taxon>
        <taxon>Hyphomicrobiales</taxon>
        <taxon>Parvibaculaceae</taxon>
        <taxon>Kaustia</taxon>
    </lineage>
</organism>
<name>A0A7S8HCV5_9HYPH</name>
<dbReference type="GO" id="GO:0006813">
    <property type="term" value="P:potassium ion transport"/>
    <property type="evidence" value="ECO:0007669"/>
    <property type="project" value="UniProtKB-KW"/>
</dbReference>
<dbReference type="RefSeq" id="WP_213161342.1">
    <property type="nucleotide sequence ID" value="NZ_CP058214.1"/>
</dbReference>
<evidence type="ECO:0000256" key="9">
    <source>
        <dbReference type="ARBA" id="ARBA00023065"/>
    </source>
</evidence>
<evidence type="ECO:0000256" key="6">
    <source>
        <dbReference type="ARBA" id="ARBA00022692"/>
    </source>
</evidence>
<keyword evidence="6 12" id="KW-0812">Transmembrane</keyword>
<feature type="transmembrane region" description="Helical" evidence="12">
    <location>
        <begin position="117"/>
        <end position="137"/>
    </location>
</feature>
<feature type="transmembrane region" description="Helical" evidence="12">
    <location>
        <begin position="238"/>
        <end position="266"/>
    </location>
</feature>
<dbReference type="Gene3D" id="1.20.1530.20">
    <property type="match status" value="1"/>
</dbReference>
<feature type="transmembrane region" description="Helical" evidence="12">
    <location>
        <begin position="57"/>
        <end position="76"/>
    </location>
</feature>
<feature type="transmembrane region" description="Helical" evidence="12">
    <location>
        <begin position="149"/>
        <end position="176"/>
    </location>
</feature>
<feature type="transmembrane region" description="Helical" evidence="12">
    <location>
        <begin position="311"/>
        <end position="334"/>
    </location>
</feature>
<feature type="transmembrane region" description="Helical" evidence="12">
    <location>
        <begin position="196"/>
        <end position="217"/>
    </location>
</feature>
<evidence type="ECO:0000259" key="13">
    <source>
        <dbReference type="PROSITE" id="PS51201"/>
    </source>
</evidence>
<keyword evidence="8 12" id="KW-1133">Transmembrane helix</keyword>
<feature type="transmembrane region" description="Helical" evidence="12">
    <location>
        <begin position="286"/>
        <end position="304"/>
    </location>
</feature>
<protein>
    <submittedName>
        <fullName evidence="14">Cation:proton antiporter</fullName>
    </submittedName>
</protein>
<dbReference type="Pfam" id="PF02254">
    <property type="entry name" value="TrkA_N"/>
    <property type="match status" value="1"/>
</dbReference>
<dbReference type="AlphaFoldDB" id="A0A7S8HCV5"/>
<keyword evidence="4" id="KW-0050">Antiport</keyword>
<feature type="transmembrane region" description="Helical" evidence="12">
    <location>
        <begin position="374"/>
        <end position="393"/>
    </location>
</feature>
<evidence type="ECO:0000313" key="15">
    <source>
        <dbReference type="Proteomes" id="UP000593594"/>
    </source>
</evidence>
<feature type="transmembrane region" description="Helical" evidence="12">
    <location>
        <begin position="6"/>
        <end position="24"/>
    </location>
</feature>
<gene>
    <name evidence="14" type="ORF">HW532_15555</name>
</gene>
<dbReference type="GO" id="GO:0005886">
    <property type="term" value="C:plasma membrane"/>
    <property type="evidence" value="ECO:0007669"/>
    <property type="project" value="TreeGrafter"/>
</dbReference>
<dbReference type="InterPro" id="IPR004771">
    <property type="entry name" value="K/H_exchanger"/>
</dbReference>
<dbReference type="GO" id="GO:0008324">
    <property type="term" value="F:monoatomic cation transmembrane transporter activity"/>
    <property type="evidence" value="ECO:0007669"/>
    <property type="project" value="InterPro"/>
</dbReference>